<comment type="caution">
    <text evidence="2">The sequence shown here is derived from an EMBL/GenBank/DDBJ whole genome shotgun (WGS) entry which is preliminary data.</text>
</comment>
<reference evidence="2 3" key="1">
    <citation type="journal article" date="2018" name="Sci. Rep.">
        <title>Genomic signatures of local adaptation to the degree of environmental predictability in rotifers.</title>
        <authorList>
            <person name="Franch-Gras L."/>
            <person name="Hahn C."/>
            <person name="Garcia-Roger E.M."/>
            <person name="Carmona M.J."/>
            <person name="Serra M."/>
            <person name="Gomez A."/>
        </authorList>
    </citation>
    <scope>NUCLEOTIDE SEQUENCE [LARGE SCALE GENOMIC DNA]</scope>
    <source>
        <strain evidence="2">HYR1</strain>
    </source>
</reference>
<dbReference type="AlphaFoldDB" id="A0A3M7SB43"/>
<dbReference type="OrthoDB" id="10637062at2759"/>
<keyword evidence="1" id="KW-0472">Membrane</keyword>
<keyword evidence="1" id="KW-1133">Transmembrane helix</keyword>
<feature type="transmembrane region" description="Helical" evidence="1">
    <location>
        <begin position="123"/>
        <end position="143"/>
    </location>
</feature>
<organism evidence="2 3">
    <name type="scientific">Brachionus plicatilis</name>
    <name type="common">Marine rotifer</name>
    <name type="synonym">Brachionus muelleri</name>
    <dbReference type="NCBI Taxonomy" id="10195"/>
    <lineage>
        <taxon>Eukaryota</taxon>
        <taxon>Metazoa</taxon>
        <taxon>Spiralia</taxon>
        <taxon>Gnathifera</taxon>
        <taxon>Rotifera</taxon>
        <taxon>Eurotatoria</taxon>
        <taxon>Monogononta</taxon>
        <taxon>Pseudotrocha</taxon>
        <taxon>Ploima</taxon>
        <taxon>Brachionidae</taxon>
        <taxon>Brachionus</taxon>
    </lineage>
</organism>
<keyword evidence="1" id="KW-0812">Transmembrane</keyword>
<name>A0A3M7SB43_BRAPC</name>
<proteinExistence type="predicted"/>
<sequence>MLSKANNEFSTQDDEYEETKFEALPKRFSAKSNRPKMPCEDLSKENLARIDQYIEKSHKNEHAKLYIMSFGGITCLLFILIMMIGNQNSNNQDLDLKITKTECVYQLGEIIKNLNKSLDFTSLVFFFFLIFILINNILMMIKLKSFLEKRLKKNELIIKYYLLKNVVGEKKNARESRISVIQEKKAKKNSLHNKILS</sequence>
<dbReference type="EMBL" id="REGN01001733">
    <property type="protein sequence ID" value="RNA32865.1"/>
    <property type="molecule type" value="Genomic_DNA"/>
</dbReference>
<evidence type="ECO:0000256" key="1">
    <source>
        <dbReference type="SAM" id="Phobius"/>
    </source>
</evidence>
<protein>
    <submittedName>
        <fullName evidence="2">Uncharacterized protein</fullName>
    </submittedName>
</protein>
<accession>A0A3M7SB43</accession>
<gene>
    <name evidence="2" type="ORF">BpHYR1_049543</name>
</gene>
<dbReference type="Proteomes" id="UP000276133">
    <property type="component" value="Unassembled WGS sequence"/>
</dbReference>
<feature type="transmembrane region" description="Helical" evidence="1">
    <location>
        <begin position="65"/>
        <end position="85"/>
    </location>
</feature>
<evidence type="ECO:0000313" key="2">
    <source>
        <dbReference type="EMBL" id="RNA32865.1"/>
    </source>
</evidence>
<keyword evidence="3" id="KW-1185">Reference proteome</keyword>
<evidence type="ECO:0000313" key="3">
    <source>
        <dbReference type="Proteomes" id="UP000276133"/>
    </source>
</evidence>